<keyword evidence="8" id="KW-1185">Reference proteome</keyword>
<dbReference type="InterPro" id="IPR018313">
    <property type="entry name" value="SBP_3_CS"/>
</dbReference>
<keyword evidence="3" id="KW-0732">Signal</keyword>
<dbReference type="EMBL" id="WAIE01000007">
    <property type="protein sequence ID" value="KAB1440397.1"/>
    <property type="molecule type" value="Genomic_DNA"/>
</dbReference>
<dbReference type="Gene3D" id="3.40.190.10">
    <property type="entry name" value="Periplasmic binding protein-like II"/>
    <property type="match status" value="2"/>
</dbReference>
<evidence type="ECO:0000259" key="6">
    <source>
        <dbReference type="SMART" id="SM00062"/>
    </source>
</evidence>
<evidence type="ECO:0000256" key="3">
    <source>
        <dbReference type="ARBA" id="ARBA00022729"/>
    </source>
</evidence>
<dbReference type="PANTHER" id="PTHR30085:SF6">
    <property type="entry name" value="ABC TRANSPORTER GLUTAMINE-BINDING PROTEIN GLNH"/>
    <property type="match status" value="1"/>
</dbReference>
<feature type="region of interest" description="Disordered" evidence="5">
    <location>
        <begin position="1"/>
        <end position="26"/>
    </location>
</feature>
<evidence type="ECO:0000256" key="1">
    <source>
        <dbReference type="ARBA" id="ARBA00010333"/>
    </source>
</evidence>
<gene>
    <name evidence="7" type="ORF">F8A88_13750</name>
</gene>
<reference evidence="7 8" key="1">
    <citation type="journal article" date="2017" name="Int. J. Syst. Evol. Microbiol.">
        <title>Desulfovibrio senegalensis sp. nov., a mesophilic sulfate reducer isolated from marine sediment.</title>
        <authorList>
            <person name="Thioye A."/>
            <person name="Gam Z.B.A."/>
            <person name="Mbengue M."/>
            <person name="Cayol J.L."/>
            <person name="Joseph-Bartoli M."/>
            <person name="Toure-Kane C."/>
            <person name="Labat M."/>
        </authorList>
    </citation>
    <scope>NUCLEOTIDE SEQUENCE [LARGE SCALE GENOMIC DNA]</scope>
    <source>
        <strain evidence="7 8">DSM 101509</strain>
    </source>
</reference>
<name>A0A6N6N051_9BACT</name>
<feature type="domain" description="Solute-binding protein family 3/N-terminal" evidence="6">
    <location>
        <begin position="39"/>
        <end position="261"/>
    </location>
</feature>
<dbReference type="GO" id="GO:0030288">
    <property type="term" value="C:outer membrane-bounded periplasmic space"/>
    <property type="evidence" value="ECO:0007669"/>
    <property type="project" value="TreeGrafter"/>
</dbReference>
<dbReference type="OrthoDB" id="9777941at2"/>
<dbReference type="SMART" id="SM00062">
    <property type="entry name" value="PBPb"/>
    <property type="match status" value="1"/>
</dbReference>
<dbReference type="SUPFAM" id="SSF53850">
    <property type="entry name" value="Periplasmic binding protein-like II"/>
    <property type="match status" value="1"/>
</dbReference>
<accession>A0A6N6N051</accession>
<evidence type="ECO:0000313" key="8">
    <source>
        <dbReference type="Proteomes" id="UP000438699"/>
    </source>
</evidence>
<comment type="similarity">
    <text evidence="1 4">Belongs to the bacterial solute-binding protein 3 family.</text>
</comment>
<dbReference type="InterPro" id="IPR051455">
    <property type="entry name" value="Bact_solute-bind_prot3"/>
</dbReference>
<dbReference type="Pfam" id="PF00497">
    <property type="entry name" value="SBP_bac_3"/>
    <property type="match status" value="1"/>
</dbReference>
<proteinExistence type="inferred from homology"/>
<comment type="caution">
    <text evidence="7">The sequence shown here is derived from an EMBL/GenBank/DDBJ whole genome shotgun (WGS) entry which is preliminary data.</text>
</comment>
<evidence type="ECO:0000256" key="2">
    <source>
        <dbReference type="ARBA" id="ARBA00022448"/>
    </source>
</evidence>
<dbReference type="GO" id="GO:0005576">
    <property type="term" value="C:extracellular region"/>
    <property type="evidence" value="ECO:0007669"/>
    <property type="project" value="TreeGrafter"/>
</dbReference>
<dbReference type="AlphaFoldDB" id="A0A6N6N051"/>
<keyword evidence="2" id="KW-0813">Transport</keyword>
<dbReference type="Proteomes" id="UP000438699">
    <property type="component" value="Unassembled WGS sequence"/>
</dbReference>
<organism evidence="7 8">
    <name type="scientific">Pseudodesulfovibrio senegalensis</name>
    <dbReference type="NCBI Taxonomy" id="1721087"/>
    <lineage>
        <taxon>Bacteria</taxon>
        <taxon>Pseudomonadati</taxon>
        <taxon>Thermodesulfobacteriota</taxon>
        <taxon>Desulfovibrionia</taxon>
        <taxon>Desulfovibrionales</taxon>
        <taxon>Desulfovibrionaceae</taxon>
    </lineage>
</organism>
<dbReference type="PANTHER" id="PTHR30085">
    <property type="entry name" value="AMINO ACID ABC TRANSPORTER PERMEASE"/>
    <property type="match status" value="1"/>
</dbReference>
<protein>
    <submittedName>
        <fullName evidence="7">ABC transporter substrate-binding protein</fullName>
    </submittedName>
</protein>
<dbReference type="CDD" id="cd13689">
    <property type="entry name" value="PBP2_BsGlnH"/>
    <property type="match status" value="1"/>
</dbReference>
<evidence type="ECO:0000313" key="7">
    <source>
        <dbReference type="EMBL" id="KAB1440397.1"/>
    </source>
</evidence>
<dbReference type="PROSITE" id="PS01039">
    <property type="entry name" value="SBP_BACTERIAL_3"/>
    <property type="match status" value="1"/>
</dbReference>
<evidence type="ECO:0000256" key="5">
    <source>
        <dbReference type="SAM" id="MobiDB-lite"/>
    </source>
</evidence>
<dbReference type="InterPro" id="IPR001638">
    <property type="entry name" value="Solute-binding_3/MltF_N"/>
</dbReference>
<dbReference type="GO" id="GO:0006865">
    <property type="term" value="P:amino acid transport"/>
    <property type="evidence" value="ECO:0007669"/>
    <property type="project" value="TreeGrafter"/>
</dbReference>
<evidence type="ECO:0000256" key="4">
    <source>
        <dbReference type="RuleBase" id="RU003744"/>
    </source>
</evidence>
<sequence>MGCSQAPEKAAETTGEKAAAPAEKAPAKDRIEAIKERGVLVCGVKDAVVPFGYVDEKTNQIIGFDVDVCKYLADELGVKMETKAVTSATRIPMVAQGSIDIAAATMTHKLSRDDVIDFSITYFMDGQKILVAKDGGINSVADLAGKKVGTAKGSTSEKNIKAAQPECTVLSFEGYPQAFLALKQGKVSAVTTDSTILLGLKNSDENPDNWVIAGDYISAEPYGLGLPENESNFRDFVNGALMKMWRSGDYQKIYNKWFGKDTNYYLPLTWQMELWP</sequence>